<dbReference type="InterPro" id="IPR035892">
    <property type="entry name" value="C2_domain_sf"/>
</dbReference>
<dbReference type="Gene3D" id="2.60.40.150">
    <property type="entry name" value="C2 domain"/>
    <property type="match status" value="1"/>
</dbReference>
<dbReference type="PANTHER" id="PTHR45761:SF1">
    <property type="entry name" value="EXTENDED SYNAPTOTAGMIN-LIKE PROTEIN 2, ISOFORM C"/>
    <property type="match status" value="1"/>
</dbReference>
<dbReference type="GO" id="GO:0005509">
    <property type="term" value="F:calcium ion binding"/>
    <property type="evidence" value="ECO:0007669"/>
    <property type="project" value="TreeGrafter"/>
</dbReference>
<organism evidence="3 4">
    <name type="scientific">Effrenium voratum</name>
    <dbReference type="NCBI Taxonomy" id="2562239"/>
    <lineage>
        <taxon>Eukaryota</taxon>
        <taxon>Sar</taxon>
        <taxon>Alveolata</taxon>
        <taxon>Dinophyceae</taxon>
        <taxon>Suessiales</taxon>
        <taxon>Symbiodiniaceae</taxon>
        <taxon>Effrenium</taxon>
    </lineage>
</organism>
<evidence type="ECO:0000313" key="4">
    <source>
        <dbReference type="Proteomes" id="UP001178507"/>
    </source>
</evidence>
<dbReference type="InterPro" id="IPR000008">
    <property type="entry name" value="C2_dom"/>
</dbReference>
<dbReference type="SUPFAM" id="SSF49562">
    <property type="entry name" value="C2 domain (Calcium/lipid-binding domain, CaLB)"/>
    <property type="match status" value="1"/>
</dbReference>
<sequence>MNSNNFRDDSLGSVKLDTRSLEPNQWHHYRLKLEEGQGGELEFDAYLKPAQPCKPLSRKDELIGQAEVSMEKFYPHGFEGALPLQLNDKPTEGLVHVFIEVEPKGVKLKSGHRRASSQMSIASVGSLPSRTPSASAVARARSQASAGQASVSERPAPGSLGEAEKSVLQIRINEAMNLTNRDSGLFGDVSDPYVVVRAAGVEQKTPTINNNLNPVWEGDNLFSFNIGAEDHKVEFEACCREP</sequence>
<keyword evidence="4" id="KW-1185">Reference proteome</keyword>
<evidence type="ECO:0000313" key="3">
    <source>
        <dbReference type="EMBL" id="CAJ1404784.1"/>
    </source>
</evidence>
<protein>
    <recommendedName>
        <fullName evidence="2">C2 domain-containing protein</fullName>
    </recommendedName>
</protein>
<dbReference type="GO" id="GO:0031210">
    <property type="term" value="F:phosphatidylcholine binding"/>
    <property type="evidence" value="ECO:0007669"/>
    <property type="project" value="TreeGrafter"/>
</dbReference>
<dbReference type="Proteomes" id="UP001178507">
    <property type="component" value="Unassembled WGS sequence"/>
</dbReference>
<dbReference type="PANTHER" id="PTHR45761">
    <property type="entry name" value="EXTENDED SYNAPTOTAGMIN-LIKE PROTEIN 2, ISOFORM C"/>
    <property type="match status" value="1"/>
</dbReference>
<feature type="compositionally biased region" description="Polar residues" evidence="1">
    <location>
        <begin position="116"/>
        <end position="132"/>
    </location>
</feature>
<comment type="caution">
    <text evidence="3">The sequence shown here is derived from an EMBL/GenBank/DDBJ whole genome shotgun (WGS) entry which is preliminary data.</text>
</comment>
<dbReference type="GO" id="GO:0008429">
    <property type="term" value="F:phosphatidylethanolamine binding"/>
    <property type="evidence" value="ECO:0007669"/>
    <property type="project" value="TreeGrafter"/>
</dbReference>
<dbReference type="InterPro" id="IPR051634">
    <property type="entry name" value="Extended_Synaptotagmin"/>
</dbReference>
<dbReference type="GO" id="GO:0005789">
    <property type="term" value="C:endoplasmic reticulum membrane"/>
    <property type="evidence" value="ECO:0007669"/>
    <property type="project" value="TreeGrafter"/>
</dbReference>
<accession>A0AA36JGT9</accession>
<dbReference type="AlphaFoldDB" id="A0AA36JGT9"/>
<dbReference type="GO" id="GO:0005544">
    <property type="term" value="F:calcium-dependent phospholipid binding"/>
    <property type="evidence" value="ECO:0007669"/>
    <property type="project" value="TreeGrafter"/>
</dbReference>
<feature type="domain" description="C2" evidence="2">
    <location>
        <begin position="145"/>
        <end position="242"/>
    </location>
</feature>
<name>A0AA36JGT9_9DINO</name>
<evidence type="ECO:0000256" key="1">
    <source>
        <dbReference type="SAM" id="MobiDB-lite"/>
    </source>
</evidence>
<dbReference type="EMBL" id="CAUJNA010003556">
    <property type="protein sequence ID" value="CAJ1404784.1"/>
    <property type="molecule type" value="Genomic_DNA"/>
</dbReference>
<feature type="compositionally biased region" description="Low complexity" evidence="1">
    <location>
        <begin position="133"/>
        <end position="152"/>
    </location>
</feature>
<dbReference type="Pfam" id="PF00168">
    <property type="entry name" value="C2"/>
    <property type="match status" value="1"/>
</dbReference>
<reference evidence="3" key="1">
    <citation type="submission" date="2023-08" db="EMBL/GenBank/DDBJ databases">
        <authorList>
            <person name="Chen Y."/>
            <person name="Shah S."/>
            <person name="Dougan E. K."/>
            <person name="Thang M."/>
            <person name="Chan C."/>
        </authorList>
    </citation>
    <scope>NUCLEOTIDE SEQUENCE</scope>
</reference>
<dbReference type="GO" id="GO:0035091">
    <property type="term" value="F:phosphatidylinositol binding"/>
    <property type="evidence" value="ECO:0007669"/>
    <property type="project" value="TreeGrafter"/>
</dbReference>
<dbReference type="PROSITE" id="PS50004">
    <property type="entry name" value="C2"/>
    <property type="match status" value="1"/>
</dbReference>
<evidence type="ECO:0000259" key="2">
    <source>
        <dbReference type="PROSITE" id="PS50004"/>
    </source>
</evidence>
<feature type="region of interest" description="Disordered" evidence="1">
    <location>
        <begin position="109"/>
        <end position="162"/>
    </location>
</feature>
<gene>
    <name evidence="3" type="ORF">EVOR1521_LOCUS27168</name>
</gene>
<proteinExistence type="predicted"/>